<reference evidence="3" key="1">
    <citation type="submission" date="2017-11" db="EMBL/GenBank/DDBJ databases">
        <authorList>
            <person name="Zhu W."/>
        </authorList>
    </citation>
    <scope>NUCLEOTIDE SEQUENCE [LARGE SCALE GENOMIC DNA]</scope>
    <source>
        <strain evidence="3">160</strain>
    </source>
</reference>
<evidence type="ECO:0000259" key="1">
    <source>
        <dbReference type="Pfam" id="PF01425"/>
    </source>
</evidence>
<evidence type="ECO:0000313" key="3">
    <source>
        <dbReference type="Proteomes" id="UP000253908"/>
    </source>
</evidence>
<name>A0A345PIN3_9BACI</name>
<protein>
    <submittedName>
        <fullName evidence="2">Amidase</fullName>
    </submittedName>
</protein>
<dbReference type="SUPFAM" id="SSF75304">
    <property type="entry name" value="Amidase signature (AS) enzymes"/>
    <property type="match status" value="1"/>
</dbReference>
<dbReference type="PROSITE" id="PS00571">
    <property type="entry name" value="AMIDASES"/>
    <property type="match status" value="1"/>
</dbReference>
<feature type="domain" description="Amidase" evidence="1">
    <location>
        <begin position="28"/>
        <end position="452"/>
    </location>
</feature>
<dbReference type="InterPro" id="IPR036928">
    <property type="entry name" value="AS_sf"/>
</dbReference>
<organism evidence="2 3">
    <name type="scientific">Oceanobacillus zhaokaii</name>
    <dbReference type="NCBI Taxonomy" id="2052660"/>
    <lineage>
        <taxon>Bacteria</taxon>
        <taxon>Bacillati</taxon>
        <taxon>Bacillota</taxon>
        <taxon>Bacilli</taxon>
        <taxon>Bacillales</taxon>
        <taxon>Bacillaceae</taxon>
        <taxon>Oceanobacillus</taxon>
    </lineage>
</organism>
<dbReference type="InterPro" id="IPR020556">
    <property type="entry name" value="Amidase_CS"/>
</dbReference>
<dbReference type="Proteomes" id="UP000253908">
    <property type="component" value="Chromosome"/>
</dbReference>
<dbReference type="KEGG" id="ocn:CUC15_13410"/>
<gene>
    <name evidence="2" type="ORF">CUC15_13410</name>
</gene>
<evidence type="ECO:0000313" key="2">
    <source>
        <dbReference type="EMBL" id="AXI09863.1"/>
    </source>
</evidence>
<accession>A0A345PIN3</accession>
<dbReference type="GO" id="GO:0012505">
    <property type="term" value="C:endomembrane system"/>
    <property type="evidence" value="ECO:0007669"/>
    <property type="project" value="TreeGrafter"/>
</dbReference>
<dbReference type="AlphaFoldDB" id="A0A345PIN3"/>
<keyword evidence="3" id="KW-1185">Reference proteome</keyword>
<dbReference type="InterPro" id="IPR052739">
    <property type="entry name" value="FAAH2"/>
</dbReference>
<dbReference type="RefSeq" id="WP_114917149.1">
    <property type="nucleotide sequence ID" value="NZ_CP024848.1"/>
</dbReference>
<dbReference type="InterPro" id="IPR023631">
    <property type="entry name" value="Amidase_dom"/>
</dbReference>
<sequence length="475" mass="52941">MISNSIIDMDATEIAEKIKQGELTSVDTVKAYINHIKKVNPHINALVEERFSDALNEADELDRVSLNGKNAGPLHGVPISVKESFHVTNMKTTAGLVHRQDLISRDDAAVISRLKAKGAIILGKTNTPTLCFNQETENKLYGRTNNPWDVTKTAGGSSGGEGALLAVGGSAVGIASDIGGSIRIPAHFNGVVGFKPGMNQVSAEGHFPLPSNPIQERMFAVGPMGKSVRDMRWIYQIISDKPIRTKYLQSFKIEILPSNMGYPLSDTTKEILNEIEYLLEKSVSTKRTVPPFFDDTAQIWQDIISMGGSELLEQEAYSNDRSNIFKAFLREKLTQRTTIHPNLSRAIIASKMFKPSAKRIREVKEILQQGDIRLTDYMHNRILIFPIYHSSALKHGKVYQEIFSLRKTFLDVMPYVAYANVWGLPALSIPVGIDENNMPISIQLMSAIGNEDILFRLGRILEKKFKGYSRCKDFD</sequence>
<dbReference type="PANTHER" id="PTHR43372">
    <property type="entry name" value="FATTY-ACID AMIDE HYDROLASE"/>
    <property type="match status" value="1"/>
</dbReference>
<dbReference type="Pfam" id="PF01425">
    <property type="entry name" value="Amidase"/>
    <property type="match status" value="1"/>
</dbReference>
<dbReference type="Gene3D" id="3.90.1300.10">
    <property type="entry name" value="Amidase signature (AS) domain"/>
    <property type="match status" value="1"/>
</dbReference>
<dbReference type="PANTHER" id="PTHR43372:SF4">
    <property type="entry name" value="FATTY-ACID AMIDE HYDROLASE 2"/>
    <property type="match status" value="1"/>
</dbReference>
<dbReference type="EMBL" id="CP024848">
    <property type="protein sequence ID" value="AXI09863.1"/>
    <property type="molecule type" value="Genomic_DNA"/>
</dbReference>
<dbReference type="OrthoDB" id="9811471at2"/>
<proteinExistence type="predicted"/>